<feature type="compositionally biased region" description="Polar residues" evidence="1">
    <location>
        <begin position="263"/>
        <end position="276"/>
    </location>
</feature>
<name>A0A915JPJ3_ROMCU</name>
<dbReference type="Proteomes" id="UP000887565">
    <property type="component" value="Unplaced"/>
</dbReference>
<dbReference type="AlphaFoldDB" id="A0A915JPJ3"/>
<evidence type="ECO:0000313" key="2">
    <source>
        <dbReference type="Proteomes" id="UP000887565"/>
    </source>
</evidence>
<feature type="region of interest" description="Disordered" evidence="1">
    <location>
        <begin position="256"/>
        <end position="276"/>
    </location>
</feature>
<protein>
    <submittedName>
        <fullName evidence="3">DDE Tnp4 domain-containing protein</fullName>
    </submittedName>
</protein>
<accession>A0A915JPJ3</accession>
<organism evidence="2 3">
    <name type="scientific">Romanomermis culicivorax</name>
    <name type="common">Nematode worm</name>
    <dbReference type="NCBI Taxonomy" id="13658"/>
    <lineage>
        <taxon>Eukaryota</taxon>
        <taxon>Metazoa</taxon>
        <taxon>Ecdysozoa</taxon>
        <taxon>Nematoda</taxon>
        <taxon>Enoplea</taxon>
        <taxon>Dorylaimia</taxon>
        <taxon>Mermithida</taxon>
        <taxon>Mermithoidea</taxon>
        <taxon>Mermithidae</taxon>
        <taxon>Romanomermis</taxon>
    </lineage>
</organism>
<keyword evidence="2" id="KW-1185">Reference proteome</keyword>
<sequence>MECNELNITEILVQLDVTVGRFLQNCSHTFQSEVNFQAKRFKLLMIKNSVFSVYSEIMERKRKIACLLLALAGEEFFQSQKKRRVRRFYVRKSNTSRSTKGDFNSLVHETQRLNDPSFEAIFHMTKTVFADLLQLVAPNLNPDPVGSFIQDPDPSTHIFLDPELLNQIGDEAFTLRKDVMRPYPGSALDKNQRIFNYRLSRARRPQNIEKIVAAACCLHNYCMAMSKNLYSPEGFVDSEDSTGHIQQGSWHETAAFPDLLPSGSRSTEYARQNAGK</sequence>
<reference evidence="3" key="1">
    <citation type="submission" date="2022-11" db="UniProtKB">
        <authorList>
            <consortium name="WormBaseParasite"/>
        </authorList>
    </citation>
    <scope>IDENTIFICATION</scope>
</reference>
<dbReference type="WBParaSite" id="nRc.2.0.1.t28012-RA">
    <property type="protein sequence ID" value="nRc.2.0.1.t28012-RA"/>
    <property type="gene ID" value="nRc.2.0.1.g28012"/>
</dbReference>
<evidence type="ECO:0000313" key="3">
    <source>
        <dbReference type="WBParaSite" id="nRc.2.0.1.t28012-RA"/>
    </source>
</evidence>
<proteinExistence type="predicted"/>
<evidence type="ECO:0000256" key="1">
    <source>
        <dbReference type="SAM" id="MobiDB-lite"/>
    </source>
</evidence>